<dbReference type="RefSeq" id="XP_056542108.1">
    <property type="nucleotide sequence ID" value="XM_056689679.1"/>
</dbReference>
<reference evidence="2" key="1">
    <citation type="submission" date="2022-11" db="EMBL/GenBank/DDBJ databases">
        <authorList>
            <person name="Petersen C."/>
        </authorList>
    </citation>
    <scope>NUCLEOTIDE SEQUENCE</scope>
    <source>
        <strain evidence="2">IBT 26290</strain>
    </source>
</reference>
<dbReference type="Proteomes" id="UP001149163">
    <property type="component" value="Unassembled WGS sequence"/>
</dbReference>
<dbReference type="GeneID" id="81428855"/>
<organism evidence="2 3">
    <name type="scientific">Penicillium canariense</name>
    <dbReference type="NCBI Taxonomy" id="189055"/>
    <lineage>
        <taxon>Eukaryota</taxon>
        <taxon>Fungi</taxon>
        <taxon>Dikarya</taxon>
        <taxon>Ascomycota</taxon>
        <taxon>Pezizomycotina</taxon>
        <taxon>Eurotiomycetes</taxon>
        <taxon>Eurotiomycetidae</taxon>
        <taxon>Eurotiales</taxon>
        <taxon>Aspergillaceae</taxon>
        <taxon>Penicillium</taxon>
    </lineage>
</organism>
<evidence type="ECO:0000313" key="2">
    <source>
        <dbReference type="EMBL" id="KAJ5160550.1"/>
    </source>
</evidence>
<protein>
    <submittedName>
        <fullName evidence="2">Uncharacterized protein</fullName>
    </submittedName>
</protein>
<reference evidence="2" key="2">
    <citation type="journal article" date="2023" name="IMA Fungus">
        <title>Comparative genomic study of the Penicillium genus elucidates a diverse pangenome and 15 lateral gene transfer events.</title>
        <authorList>
            <person name="Petersen C."/>
            <person name="Sorensen T."/>
            <person name="Nielsen M.R."/>
            <person name="Sondergaard T.E."/>
            <person name="Sorensen J.L."/>
            <person name="Fitzpatrick D.A."/>
            <person name="Frisvad J.C."/>
            <person name="Nielsen K.L."/>
        </authorList>
    </citation>
    <scope>NUCLEOTIDE SEQUENCE</scope>
    <source>
        <strain evidence="2">IBT 26290</strain>
    </source>
</reference>
<keyword evidence="3" id="KW-1185">Reference proteome</keyword>
<proteinExistence type="predicted"/>
<dbReference type="EMBL" id="JAPQKN010000004">
    <property type="protein sequence ID" value="KAJ5160550.1"/>
    <property type="molecule type" value="Genomic_DNA"/>
</dbReference>
<feature type="compositionally biased region" description="Polar residues" evidence="1">
    <location>
        <begin position="18"/>
        <end position="31"/>
    </location>
</feature>
<name>A0A9W9LJY9_9EURO</name>
<sequence length="136" mass="14783">MDSSIGPGKVDTGRDVESSQPQAQQGPNRPTQDGEWWGVRYPDAPPTMFGGCTITSNGTRDRRLRAVRKSWTDDGPPCLTFTAVTIRPEAQVEAGAHCLTRVGLHGSNGRDWEGRGHATTLARQMPCWEGEARAPP</sequence>
<evidence type="ECO:0000313" key="3">
    <source>
        <dbReference type="Proteomes" id="UP001149163"/>
    </source>
</evidence>
<evidence type="ECO:0000256" key="1">
    <source>
        <dbReference type="SAM" id="MobiDB-lite"/>
    </source>
</evidence>
<gene>
    <name evidence="2" type="ORF">N7482_007554</name>
</gene>
<dbReference type="AlphaFoldDB" id="A0A9W9LJY9"/>
<feature type="region of interest" description="Disordered" evidence="1">
    <location>
        <begin position="1"/>
        <end position="42"/>
    </location>
</feature>
<accession>A0A9W9LJY9</accession>
<comment type="caution">
    <text evidence="2">The sequence shown here is derived from an EMBL/GenBank/DDBJ whole genome shotgun (WGS) entry which is preliminary data.</text>
</comment>